<reference evidence="1" key="1">
    <citation type="submission" date="2020-05" db="EMBL/GenBank/DDBJ databases">
        <title>Large-scale comparative analyses of tick genomes elucidate their genetic diversity and vector capacities.</title>
        <authorList>
            <person name="Jia N."/>
            <person name="Wang J."/>
            <person name="Shi W."/>
            <person name="Du L."/>
            <person name="Sun Y."/>
            <person name="Zhan W."/>
            <person name="Jiang J."/>
            <person name="Wang Q."/>
            <person name="Zhang B."/>
            <person name="Ji P."/>
            <person name="Sakyi L.B."/>
            <person name="Cui X."/>
            <person name="Yuan T."/>
            <person name="Jiang B."/>
            <person name="Yang W."/>
            <person name="Lam T.T.-Y."/>
            <person name="Chang Q."/>
            <person name="Ding S."/>
            <person name="Wang X."/>
            <person name="Zhu J."/>
            <person name="Ruan X."/>
            <person name="Zhao L."/>
            <person name="Wei J."/>
            <person name="Que T."/>
            <person name="Du C."/>
            <person name="Cheng J."/>
            <person name="Dai P."/>
            <person name="Han X."/>
            <person name="Huang E."/>
            <person name="Gao Y."/>
            <person name="Liu J."/>
            <person name="Shao H."/>
            <person name="Ye R."/>
            <person name="Li L."/>
            <person name="Wei W."/>
            <person name="Wang X."/>
            <person name="Wang C."/>
            <person name="Yang T."/>
            <person name="Huo Q."/>
            <person name="Li W."/>
            <person name="Guo W."/>
            <person name="Chen H."/>
            <person name="Zhou L."/>
            <person name="Ni X."/>
            <person name="Tian J."/>
            <person name="Zhou Y."/>
            <person name="Sheng Y."/>
            <person name="Liu T."/>
            <person name="Pan Y."/>
            <person name="Xia L."/>
            <person name="Li J."/>
            <person name="Zhao F."/>
            <person name="Cao W."/>
        </authorList>
    </citation>
    <scope>NUCLEOTIDE SEQUENCE</scope>
    <source>
        <strain evidence="1">Hyas-2018</strain>
    </source>
</reference>
<name>A0ACB7TAN6_HYAAI</name>
<evidence type="ECO:0000313" key="2">
    <source>
        <dbReference type="Proteomes" id="UP000821845"/>
    </source>
</evidence>
<gene>
    <name evidence="1" type="ORF">HPB50_002258</name>
</gene>
<dbReference type="EMBL" id="CM023481">
    <property type="protein sequence ID" value="KAH6944191.1"/>
    <property type="molecule type" value="Genomic_DNA"/>
</dbReference>
<accession>A0ACB7TAN6</accession>
<proteinExistence type="predicted"/>
<keyword evidence="2" id="KW-1185">Reference proteome</keyword>
<sequence length="105" mass="11425">MDALYTGNAATGYGRWLRPLFWVVLGTLPGGEAFLPEGRAVGVHEGKREKQEGKAAGVLPHCPKEERMLDRDDLSRHAVKRGAAASAREPKDHFSIIAVIMLDGC</sequence>
<protein>
    <submittedName>
        <fullName evidence="1">Uncharacterized protein</fullName>
    </submittedName>
</protein>
<comment type="caution">
    <text evidence="1">The sequence shown here is derived from an EMBL/GenBank/DDBJ whole genome shotgun (WGS) entry which is preliminary data.</text>
</comment>
<evidence type="ECO:0000313" key="1">
    <source>
        <dbReference type="EMBL" id="KAH6944191.1"/>
    </source>
</evidence>
<dbReference type="Proteomes" id="UP000821845">
    <property type="component" value="Chromosome 1"/>
</dbReference>
<organism evidence="1 2">
    <name type="scientific">Hyalomma asiaticum</name>
    <name type="common">Tick</name>
    <dbReference type="NCBI Taxonomy" id="266040"/>
    <lineage>
        <taxon>Eukaryota</taxon>
        <taxon>Metazoa</taxon>
        <taxon>Ecdysozoa</taxon>
        <taxon>Arthropoda</taxon>
        <taxon>Chelicerata</taxon>
        <taxon>Arachnida</taxon>
        <taxon>Acari</taxon>
        <taxon>Parasitiformes</taxon>
        <taxon>Ixodida</taxon>
        <taxon>Ixodoidea</taxon>
        <taxon>Ixodidae</taxon>
        <taxon>Hyalomminae</taxon>
        <taxon>Hyalomma</taxon>
    </lineage>
</organism>